<keyword evidence="7" id="KW-0378">Hydrolase</keyword>
<dbReference type="Pfam" id="PF13976">
    <property type="entry name" value="gag_pre-integrs"/>
    <property type="match status" value="1"/>
</dbReference>
<dbReference type="InterPro" id="IPR036397">
    <property type="entry name" value="RNaseH_sf"/>
</dbReference>
<evidence type="ECO:0000256" key="7">
    <source>
        <dbReference type="ARBA" id="ARBA00022801"/>
    </source>
</evidence>
<dbReference type="Pfam" id="PF00078">
    <property type="entry name" value="RVT_1"/>
    <property type="match status" value="1"/>
</dbReference>
<dbReference type="Pfam" id="PF14223">
    <property type="entry name" value="Retrotran_gag_2"/>
    <property type="match status" value="1"/>
</dbReference>
<evidence type="ECO:0000256" key="6">
    <source>
        <dbReference type="ARBA" id="ARBA00022759"/>
    </source>
</evidence>
<dbReference type="InterPro" id="IPR057670">
    <property type="entry name" value="SH3_retrovirus"/>
</dbReference>
<keyword evidence="9" id="KW-0175">Coiled coil</keyword>
<dbReference type="Pfam" id="PF25597">
    <property type="entry name" value="SH3_retrovirus"/>
    <property type="match status" value="1"/>
</dbReference>
<keyword evidence="8" id="KW-0695">RNA-directed DNA polymerase</keyword>
<evidence type="ECO:0000256" key="5">
    <source>
        <dbReference type="ARBA" id="ARBA00022750"/>
    </source>
</evidence>
<dbReference type="Gene3D" id="3.10.10.10">
    <property type="entry name" value="HIV Type 1 Reverse Transcriptase, subunit A, domain 1"/>
    <property type="match status" value="1"/>
</dbReference>
<proteinExistence type="predicted"/>
<dbReference type="PANTHER" id="PTHR33064">
    <property type="entry name" value="POL PROTEIN"/>
    <property type="match status" value="1"/>
</dbReference>
<evidence type="ECO:0000256" key="4">
    <source>
        <dbReference type="ARBA" id="ARBA00022722"/>
    </source>
</evidence>
<name>A0ABQ5A7H0_9ASTR</name>
<dbReference type="Gene3D" id="3.30.420.10">
    <property type="entry name" value="Ribonuclease H-like superfamily/Ribonuclease H"/>
    <property type="match status" value="2"/>
</dbReference>
<feature type="region of interest" description="Disordered" evidence="10">
    <location>
        <begin position="17"/>
        <end position="41"/>
    </location>
</feature>
<evidence type="ECO:0000256" key="2">
    <source>
        <dbReference type="ARBA" id="ARBA00022679"/>
    </source>
</evidence>
<keyword evidence="2" id="KW-0808">Transferase</keyword>
<organism evidence="12 13">
    <name type="scientific">Tanacetum coccineum</name>
    <dbReference type="NCBI Taxonomy" id="301880"/>
    <lineage>
        <taxon>Eukaryota</taxon>
        <taxon>Viridiplantae</taxon>
        <taxon>Streptophyta</taxon>
        <taxon>Embryophyta</taxon>
        <taxon>Tracheophyta</taxon>
        <taxon>Spermatophyta</taxon>
        <taxon>Magnoliopsida</taxon>
        <taxon>eudicotyledons</taxon>
        <taxon>Gunneridae</taxon>
        <taxon>Pentapetalae</taxon>
        <taxon>asterids</taxon>
        <taxon>campanulids</taxon>
        <taxon>Asterales</taxon>
        <taxon>Asteraceae</taxon>
        <taxon>Asteroideae</taxon>
        <taxon>Anthemideae</taxon>
        <taxon>Anthemidinae</taxon>
        <taxon>Tanacetum</taxon>
    </lineage>
</organism>
<dbReference type="InterPro" id="IPR043502">
    <property type="entry name" value="DNA/RNA_pol_sf"/>
</dbReference>
<dbReference type="SUPFAM" id="SSF56672">
    <property type="entry name" value="DNA/RNA polymerases"/>
    <property type="match status" value="2"/>
</dbReference>
<dbReference type="Gene3D" id="3.30.70.270">
    <property type="match status" value="1"/>
</dbReference>
<reference evidence="12" key="1">
    <citation type="journal article" date="2022" name="Int. J. Mol. Sci.">
        <title>Draft Genome of Tanacetum Coccineum: Genomic Comparison of Closely Related Tanacetum-Family Plants.</title>
        <authorList>
            <person name="Yamashiro T."/>
            <person name="Shiraishi A."/>
            <person name="Nakayama K."/>
            <person name="Satake H."/>
        </authorList>
    </citation>
    <scope>NUCLEOTIDE SEQUENCE</scope>
</reference>
<dbReference type="InterPro" id="IPR041373">
    <property type="entry name" value="RT_RNaseH"/>
</dbReference>
<keyword evidence="5" id="KW-0064">Aspartyl protease</keyword>
<dbReference type="PANTHER" id="PTHR33064:SF37">
    <property type="entry name" value="RIBONUCLEASE H"/>
    <property type="match status" value="1"/>
</dbReference>
<feature type="compositionally biased region" description="Polar residues" evidence="10">
    <location>
        <begin position="578"/>
        <end position="595"/>
    </location>
</feature>
<keyword evidence="4" id="KW-0540">Nuclease</keyword>
<sequence>MPSPSVSTFTFPSTTKPVFSASTSEPVFESPNHTQTSQTTQSQQLQQYHTTTVSNNNAKFPYLKKEEYETWAMKMEYWIMNSDHNLWNIVLNGNSRKKTGRDPKGNIMILPPVSVEEQIAVQRETKARTILLQSLPEDHMADFHHLDDARDIWLAVKARFGGNDESKKMRKSMLKQEFSEFRVSESEGLHKGYDRFQKILSQLNQMQAKPDNEDCNMKFLRALPPSWSQVAITLKTKGGLDYLSFDDLYNKLKTLELDVKVAQVMIQELDSKARYSSFKLKELDKTEEPKALLSVDSMLNWSDHECEDVESGAAQVYGMIAGAEEDAVDSATGNDTGVVADEFSNAAAEFALMGISSQVQTCPFGCEHLYAELKKEFDNVEAQYKECYIQVQAYKSALQTLEQQKGWYQSNQLALEERIRILTANLENTTNMLKYTEKLNEQAKLEKLNDKVQLEETKARFDKWKDSSKNLDKLIHSSMSSRSKFGLGFGETFGSDEVFDPSGPSIFDTTPEDVAEKPLYDRFVKAVGMHAVPPPITGTFMPPSNNPDLDDIQFTYGSKSNNYVETNSFHVDFKTVSETADQQPSSTNDNSSFSFKENVKPPRNLCNKSGVNSRSLCKRKSFGSKTCFVCGSKFHLIKDCDFYEKQLELHNKPLWNNVTHIPSFVPKAASVPAGSRNRPTSVPAGSRNRPTSVPTGTAVKPLAGCSWIIQKSNMQWGSKNNGDLHHLHEWVGSRSMTGNKEKLVDFVKIVGGTMTFGGGDGKITGKGTIRTSKLDFENVYYSVVLRVPRRNNLYCSNLTDIKPERDVTCLLAKASLVESTKWHRRMALVNFKNMNKLAKHGLVNGLPSKLFINEHNCVACNKGKQHKASYKAITAVSTISAPLQLLHIDLFGPTSIRSIDHKYYYLVVTDDFSMFTWLTKKVKAIRCDNGTEFKNSKLIELYGSKGIRRDYSNARTPQQNRVAERKNRTLIEAARTMLADSKLPTMFWTEAVSTACYVLNRVLADEGFIVGYAAHSKAYRVYNLSSKKIEETLNLRYLEDKPNVQGLGHEWYFDLDYLTDSLGYTRFKTNQPAGTQDTNIHAGTQDDSDSECDEQVIVVPSFPSNSFSGPTVNEASEMMESTDLATSRNGVPASKVVSAADVSAGHSKTSTPVCTPVHTVATSLPPEMEDIHHHPDTGIFSYSSYDDDFGGTITNLAPSIVVDSIPTKRVHTIHPQSQILGALTSPVQTRGTLKKSKFGASAFVSYVHDQQRNNQIDYLHCLFACFLSQLEPSSVAQALNDPDWVEAMQEEMQQFINQKVWKLVPLPDGKITIGTKWILKNKRDARGIVVRNKARLVAQGHRQEEGIDYDEVFALVARIEAIRLFLAFASYMGFMVYQMDVKSAFLYGEIEEEVYVTQPKGFEDPHFPKHVYRVVKALYGLHQAPRAWYARLSTFLLKHNYRRGIIDKTLFIKKNYRDIILVQVYVDDIIFGSTNKAWCDDFEVLMKGEFEMSAMGELTFFLGLQVKQKPDGIFISQDKYVQDMLKKFDMESVRPATTPFEASKPKSKDEPDDAVNVHLYRSMIGSLMYLTASRPDIQFAVSACSRHQVTPLTSNLNAVKKIFKYLKGQPKLGLWYPRDSPFVLEAYSDSDYAGSHGDRKSTTGGCQFLGRRLISWQCKKQTIVATSSTKAEYVAAASCCGQVLKIHTDENVADLLTKAFDGPRTVPAGLGDLKVLIDSPEVNDGSDVWKNQNTWIIQSWKLYSSTGIHVLETVSGLVLHMFVDKKYPLSVNLIERMLDHQLEISRDTVGNELTTAVQLIAFLKKQISDSRRPKVHDCCGDPVAVHLLMLSFLLLLQSSDGWTYNGIEMLIGANFLRSMKGGIRIEGDEITIYKKVTKIKTSNQTEIAEIAELEVSEEEFLEINESIYFNQEGSRAFQEQFKPVINRLKQQGYIGEEPLKHWKKNGELCKLDIINPDITIEDRPLKHVTPAMEDLFRKHVDSLLKIGAIRPSKSRHRTMAMIVNSGTTIDPVTGREVKGKERMFDLKSGIHQVVMDEESIPWTAFLVPGGLYEWLVMPFGLKNAPAVFQRKMDKCFKGTESFIAVYIDDILVFSKNEKDHAKHLERMLKICEDNGLVLSPTKMKIAVSTVDFLGAVIGEGTIKLQPHIIKKIVNFNEEELKTKKGLRSFLGILNYARNHIPKLGILLRPLYEKTNAHGDKRLKPFDYELGGIVKWKKSKEDPRSSERICAYASGKFSTTQSTIDAEINACINTLEKLKIYYLDKQEVTLRTDCQAIISFYNKTNSNKSSRVRWIKFADAVTGTGVKINIEHIEGKHNTLADSLSRLVNLCFAECTGEMKELAAAALYSVEEVLQSPNAFQKNMKTTCEEVMKISNHFLESSQKLSSHLKNQEHYTNVTSSRPIKPQSEWINLMHGDQSPKTLNFQQQKKQLKPCETYKQSYNAKPKYALDNQPKTTTGQTKEKMFEFKTKKPEESSSNWKPWHKDWDAITSNHSEDDAIKDDGKYRYNRKGFLKDDENSDDSILIVDPG</sequence>
<dbReference type="Pfam" id="PF07727">
    <property type="entry name" value="RVT_2"/>
    <property type="match status" value="1"/>
</dbReference>
<dbReference type="InterPro" id="IPR043128">
    <property type="entry name" value="Rev_trsase/Diguanyl_cyclase"/>
</dbReference>
<evidence type="ECO:0000256" key="1">
    <source>
        <dbReference type="ARBA" id="ARBA00022670"/>
    </source>
</evidence>
<evidence type="ECO:0000256" key="9">
    <source>
        <dbReference type="SAM" id="Coils"/>
    </source>
</evidence>
<dbReference type="InterPro" id="IPR025724">
    <property type="entry name" value="GAG-pre-integrase_dom"/>
</dbReference>
<evidence type="ECO:0000256" key="10">
    <source>
        <dbReference type="SAM" id="MobiDB-lite"/>
    </source>
</evidence>
<feature type="domain" description="Integrase catalytic" evidence="11">
    <location>
        <begin position="907"/>
        <end position="1025"/>
    </location>
</feature>
<dbReference type="InterPro" id="IPR051320">
    <property type="entry name" value="Viral_Replic_Matur_Polypro"/>
</dbReference>
<reference evidence="12" key="2">
    <citation type="submission" date="2022-01" db="EMBL/GenBank/DDBJ databases">
        <authorList>
            <person name="Yamashiro T."/>
            <person name="Shiraishi A."/>
            <person name="Satake H."/>
            <person name="Nakayama K."/>
        </authorList>
    </citation>
    <scope>NUCLEOTIDE SEQUENCE</scope>
</reference>
<dbReference type="SUPFAM" id="SSF53098">
    <property type="entry name" value="Ribonuclease H-like"/>
    <property type="match status" value="1"/>
</dbReference>
<feature type="region of interest" description="Disordered" evidence="10">
    <location>
        <begin position="578"/>
        <end position="598"/>
    </location>
</feature>
<keyword evidence="1" id="KW-0645">Protease</keyword>
<comment type="caution">
    <text evidence="12">The sequence shown here is derived from an EMBL/GenBank/DDBJ whole genome shotgun (WGS) entry which is preliminary data.</text>
</comment>
<feature type="region of interest" description="Disordered" evidence="10">
    <location>
        <begin position="669"/>
        <end position="695"/>
    </location>
</feature>
<feature type="coiled-coil region" evidence="9">
    <location>
        <begin position="370"/>
        <end position="404"/>
    </location>
</feature>
<dbReference type="InterPro" id="IPR012337">
    <property type="entry name" value="RNaseH-like_sf"/>
</dbReference>
<dbReference type="Pfam" id="PF17917">
    <property type="entry name" value="RT_RNaseH"/>
    <property type="match status" value="1"/>
</dbReference>
<dbReference type="InterPro" id="IPR013103">
    <property type="entry name" value="RVT_2"/>
</dbReference>
<dbReference type="InterPro" id="IPR000477">
    <property type="entry name" value="RT_dom"/>
</dbReference>
<keyword evidence="6" id="KW-0255">Endonuclease</keyword>
<evidence type="ECO:0000259" key="11">
    <source>
        <dbReference type="PROSITE" id="PS50994"/>
    </source>
</evidence>
<protein>
    <submittedName>
        <fullName evidence="12">Ribonuclease H-like domain-containing protein</fullName>
    </submittedName>
</protein>
<evidence type="ECO:0000313" key="13">
    <source>
        <dbReference type="Proteomes" id="UP001151760"/>
    </source>
</evidence>
<dbReference type="EMBL" id="BQNB010011927">
    <property type="protein sequence ID" value="GJS96993.1"/>
    <property type="molecule type" value="Genomic_DNA"/>
</dbReference>
<evidence type="ECO:0000313" key="12">
    <source>
        <dbReference type="EMBL" id="GJS96993.1"/>
    </source>
</evidence>
<dbReference type="Proteomes" id="UP001151760">
    <property type="component" value="Unassembled WGS sequence"/>
</dbReference>
<dbReference type="InterPro" id="IPR001584">
    <property type="entry name" value="Integrase_cat-core"/>
</dbReference>
<keyword evidence="3" id="KW-0548">Nucleotidyltransferase</keyword>
<dbReference type="CDD" id="cd01647">
    <property type="entry name" value="RT_LTR"/>
    <property type="match status" value="1"/>
</dbReference>
<gene>
    <name evidence="12" type="ORF">Tco_0803961</name>
</gene>
<evidence type="ECO:0000256" key="8">
    <source>
        <dbReference type="ARBA" id="ARBA00022918"/>
    </source>
</evidence>
<dbReference type="PROSITE" id="PS50994">
    <property type="entry name" value="INTEGRASE"/>
    <property type="match status" value="1"/>
</dbReference>
<dbReference type="CDD" id="cd09272">
    <property type="entry name" value="RNase_HI_RT_Ty1"/>
    <property type="match status" value="1"/>
</dbReference>
<keyword evidence="13" id="KW-1185">Reference proteome</keyword>
<accession>A0ABQ5A7H0</accession>
<evidence type="ECO:0000256" key="3">
    <source>
        <dbReference type="ARBA" id="ARBA00022695"/>
    </source>
</evidence>